<dbReference type="InterPro" id="IPR015424">
    <property type="entry name" value="PyrdxlP-dep_Trfase"/>
</dbReference>
<dbReference type="SUPFAM" id="SSF53383">
    <property type="entry name" value="PLP-dependent transferases"/>
    <property type="match status" value="1"/>
</dbReference>
<sequence length="219" mass="23905">MKEDLLSKIKEEFKSRREAEKDSLQKVLNVAYPVYDEEEIIAALDCLLDLRLSQGPIVNKFEKEAASYIGVEAGIATNSGTAANMIALNAMMNLGYINKGEEVIVPAATFSSVVSPIYQLGLIPVYVDVSEDDWFMDLGQAQEALTDKTKVIMPVYNLGFPGEIEQLIDIASEKNIKVLEDCCEAHGGERQGKKLGSFGDVSTLSFFVAHNITTGEGGM</sequence>
<organism evidence="1">
    <name type="scientific">marine metagenome</name>
    <dbReference type="NCBI Taxonomy" id="408172"/>
    <lineage>
        <taxon>unclassified sequences</taxon>
        <taxon>metagenomes</taxon>
        <taxon>ecological metagenomes</taxon>
    </lineage>
</organism>
<evidence type="ECO:0000313" key="1">
    <source>
        <dbReference type="EMBL" id="SVD62894.1"/>
    </source>
</evidence>
<dbReference type="GO" id="GO:0000271">
    <property type="term" value="P:polysaccharide biosynthetic process"/>
    <property type="evidence" value="ECO:0007669"/>
    <property type="project" value="TreeGrafter"/>
</dbReference>
<gene>
    <name evidence="1" type="ORF">METZ01_LOCUS415748</name>
</gene>
<evidence type="ECO:0008006" key="2">
    <source>
        <dbReference type="Google" id="ProtNLM"/>
    </source>
</evidence>
<dbReference type="PANTHER" id="PTHR30244">
    <property type="entry name" value="TRANSAMINASE"/>
    <property type="match status" value="1"/>
</dbReference>
<proteinExistence type="predicted"/>
<reference evidence="1" key="1">
    <citation type="submission" date="2018-05" db="EMBL/GenBank/DDBJ databases">
        <authorList>
            <person name="Lanie J.A."/>
            <person name="Ng W.-L."/>
            <person name="Kazmierczak K.M."/>
            <person name="Andrzejewski T.M."/>
            <person name="Davidsen T.M."/>
            <person name="Wayne K.J."/>
            <person name="Tettelin H."/>
            <person name="Glass J.I."/>
            <person name="Rusch D."/>
            <person name="Podicherti R."/>
            <person name="Tsui H.-C.T."/>
            <person name="Winkler M.E."/>
        </authorList>
    </citation>
    <scope>NUCLEOTIDE SEQUENCE</scope>
</reference>
<dbReference type="InterPro" id="IPR000653">
    <property type="entry name" value="DegT/StrS_aminotransferase"/>
</dbReference>
<dbReference type="Gene3D" id="3.40.640.10">
    <property type="entry name" value="Type I PLP-dependent aspartate aminotransferase-like (Major domain)"/>
    <property type="match status" value="1"/>
</dbReference>
<accession>A0A382WW73</accession>
<dbReference type="GO" id="GO:0030170">
    <property type="term" value="F:pyridoxal phosphate binding"/>
    <property type="evidence" value="ECO:0007669"/>
    <property type="project" value="TreeGrafter"/>
</dbReference>
<dbReference type="EMBL" id="UINC01162893">
    <property type="protein sequence ID" value="SVD62894.1"/>
    <property type="molecule type" value="Genomic_DNA"/>
</dbReference>
<name>A0A382WW73_9ZZZZ</name>
<feature type="non-terminal residue" evidence="1">
    <location>
        <position position="219"/>
    </location>
</feature>
<dbReference type="PANTHER" id="PTHR30244:SF34">
    <property type="entry name" value="DTDP-4-AMINO-4,6-DIDEOXYGALACTOSE TRANSAMINASE"/>
    <property type="match status" value="1"/>
</dbReference>
<dbReference type="Pfam" id="PF01041">
    <property type="entry name" value="DegT_DnrJ_EryC1"/>
    <property type="match status" value="1"/>
</dbReference>
<protein>
    <recommendedName>
        <fullName evidence="2">DegT/DnrJ/EryC1/StrS aminotransferase family protein</fullName>
    </recommendedName>
</protein>
<dbReference type="InterPro" id="IPR015421">
    <property type="entry name" value="PyrdxlP-dep_Trfase_major"/>
</dbReference>
<dbReference type="GO" id="GO:0008483">
    <property type="term" value="F:transaminase activity"/>
    <property type="evidence" value="ECO:0007669"/>
    <property type="project" value="TreeGrafter"/>
</dbReference>
<dbReference type="AlphaFoldDB" id="A0A382WW73"/>